<evidence type="ECO:0000313" key="3">
    <source>
        <dbReference type="Proteomes" id="UP000663868"/>
    </source>
</evidence>
<accession>A0A820HEF9</accession>
<feature type="signal peptide" evidence="1">
    <location>
        <begin position="1"/>
        <end position="22"/>
    </location>
</feature>
<feature type="non-terminal residue" evidence="2">
    <location>
        <position position="81"/>
    </location>
</feature>
<keyword evidence="1" id="KW-0732">Signal</keyword>
<dbReference type="EMBL" id="CAJOBB010013541">
    <property type="protein sequence ID" value="CAF4292071.1"/>
    <property type="molecule type" value="Genomic_DNA"/>
</dbReference>
<evidence type="ECO:0000313" key="2">
    <source>
        <dbReference type="EMBL" id="CAF4292071.1"/>
    </source>
</evidence>
<proteinExistence type="predicted"/>
<dbReference type="Proteomes" id="UP000663868">
    <property type="component" value="Unassembled WGS sequence"/>
</dbReference>
<protein>
    <submittedName>
        <fullName evidence="2">Uncharacterized protein</fullName>
    </submittedName>
</protein>
<organism evidence="2 3">
    <name type="scientific">Adineta steineri</name>
    <dbReference type="NCBI Taxonomy" id="433720"/>
    <lineage>
        <taxon>Eukaryota</taxon>
        <taxon>Metazoa</taxon>
        <taxon>Spiralia</taxon>
        <taxon>Gnathifera</taxon>
        <taxon>Rotifera</taxon>
        <taxon>Eurotatoria</taxon>
        <taxon>Bdelloidea</taxon>
        <taxon>Adinetida</taxon>
        <taxon>Adinetidae</taxon>
        <taxon>Adineta</taxon>
    </lineage>
</organism>
<feature type="chain" id="PRO_5032594258" evidence="1">
    <location>
        <begin position="23"/>
        <end position="81"/>
    </location>
</feature>
<reference evidence="2" key="1">
    <citation type="submission" date="2021-02" db="EMBL/GenBank/DDBJ databases">
        <authorList>
            <person name="Nowell W R."/>
        </authorList>
    </citation>
    <scope>NUCLEOTIDE SEQUENCE</scope>
</reference>
<dbReference type="AlphaFoldDB" id="A0A820HEF9"/>
<comment type="caution">
    <text evidence="2">The sequence shown here is derived from an EMBL/GenBank/DDBJ whole genome shotgun (WGS) entry which is preliminary data.</text>
</comment>
<gene>
    <name evidence="2" type="ORF">KXQ929_LOCUS45044</name>
</gene>
<sequence>MFSLRIILLGLFISTFYLTSDARKYRPKSRTTLDSREPVVQLRNAVHGKVFMPVMGLGTKGAGLLDGTGGEYWGNEQGHKA</sequence>
<evidence type="ECO:0000256" key="1">
    <source>
        <dbReference type="SAM" id="SignalP"/>
    </source>
</evidence>
<name>A0A820HEF9_9BILA</name>